<keyword evidence="6" id="KW-0624">Polysaccharide degradation</keyword>
<gene>
    <name evidence="9" type="primary">eglD_2</name>
    <name evidence="9" type="ORF">LCER1_G004611</name>
</gene>
<dbReference type="OrthoDB" id="6038816at2759"/>
<keyword evidence="7" id="KW-0732">Signal</keyword>
<dbReference type="Pfam" id="PF03443">
    <property type="entry name" value="AA9"/>
    <property type="match status" value="1"/>
</dbReference>
<comment type="domain">
    <text evidence="6">Has a modular structure: an endo-beta-1,4-glucanase catalytic module at the N-terminus, a linker rich in serines and threonines, and a C-terminal carbohydrate-binding module (CBM).</text>
</comment>
<feature type="non-terminal residue" evidence="9">
    <location>
        <position position="259"/>
    </location>
</feature>
<dbReference type="CDD" id="cd21175">
    <property type="entry name" value="LPMO_AA9"/>
    <property type="match status" value="1"/>
</dbReference>
<evidence type="ECO:0000256" key="3">
    <source>
        <dbReference type="ARBA" id="ARBA00022525"/>
    </source>
</evidence>
<keyword evidence="5" id="KW-0325">Glycoprotein</keyword>
<feature type="chain" id="PRO_5028820376" description="AA9 family lytic polysaccharide monooxygenase" evidence="7">
    <location>
        <begin position="21"/>
        <end position="259"/>
    </location>
</feature>
<protein>
    <recommendedName>
        <fullName evidence="6">AA9 family lytic polysaccharide monooxygenase</fullName>
        <ecNumber evidence="6">1.14.99.56</ecNumber>
    </recommendedName>
    <alternativeName>
        <fullName evidence="6">Endo-beta-1,4-glucanase</fullName>
    </alternativeName>
    <alternativeName>
        <fullName evidence="6">Glycosyl hydrolase 61 family protein</fullName>
    </alternativeName>
</protein>
<organism evidence="9 10">
    <name type="scientific">Lachnellula cervina</name>
    <dbReference type="NCBI Taxonomy" id="1316786"/>
    <lineage>
        <taxon>Eukaryota</taxon>
        <taxon>Fungi</taxon>
        <taxon>Dikarya</taxon>
        <taxon>Ascomycota</taxon>
        <taxon>Pezizomycotina</taxon>
        <taxon>Leotiomycetes</taxon>
        <taxon>Helotiales</taxon>
        <taxon>Lachnaceae</taxon>
        <taxon>Lachnellula</taxon>
    </lineage>
</organism>
<dbReference type="GO" id="GO:0030248">
    <property type="term" value="F:cellulose binding"/>
    <property type="evidence" value="ECO:0007669"/>
    <property type="project" value="UniProtKB-UniRule"/>
</dbReference>
<dbReference type="InterPro" id="IPR049892">
    <property type="entry name" value="AA9"/>
</dbReference>
<keyword evidence="10" id="KW-1185">Reference proteome</keyword>
<dbReference type="Proteomes" id="UP000481288">
    <property type="component" value="Unassembled WGS sequence"/>
</dbReference>
<dbReference type="InterPro" id="IPR005103">
    <property type="entry name" value="AA9_LPMO"/>
</dbReference>
<comment type="function">
    <text evidence="6">Lytic polysaccharide monooxygenase (LMPO) that depolymerizes crystalline and amorphous polysaccharides via the oxidation of scissile alpha- or beta-(1-4)-glycosidic bonds, yielding C1 and/or C4 oxidation products. Catalysis by LPMOs requires the reduction of the active-site copper from Cu(II) to Cu(I) by a reducing agent and H(2)O(2) or O(2) as a cosubstrate.</text>
</comment>
<dbReference type="AlphaFoldDB" id="A0A7D8UPV8"/>
<evidence type="ECO:0000256" key="4">
    <source>
        <dbReference type="ARBA" id="ARBA00023157"/>
    </source>
</evidence>
<name>A0A7D8UPV8_9HELO</name>
<dbReference type="Gene3D" id="2.70.50.70">
    <property type="match status" value="1"/>
</dbReference>
<sequence length="259" mass="28006">MKSAVPLIAALTALASQASAHYIFEQFTHAGTLYPVYQYIRPNTNYNSPVIDLTSTDTRCNVGANGSTTDTITVAAGDAFSFTSDVAVYHDGPLSIYMAKAPAAAKDFDGSGQVWFKILDVGPTFDSSGTATWPLAQTYTYTIPTALPNGDYILRIQQLAIHNPYPAGIPQFYIECAQITVTGGGTGTPSPLVSIPGWIDGTEPGYVVNIYTDFHNYTVPGPAVENTDVRVVLVGWSKCLIGWNRHFYCCYQAASWCFP</sequence>
<keyword evidence="3 6" id="KW-0964">Secreted</keyword>
<dbReference type="GO" id="GO:0008810">
    <property type="term" value="F:cellulase activity"/>
    <property type="evidence" value="ECO:0007669"/>
    <property type="project" value="UniProtKB-UniRule"/>
</dbReference>
<keyword evidence="4 6" id="KW-1015">Disulfide bond</keyword>
<accession>A0A7D8UPV8</accession>
<comment type="caution">
    <text evidence="9">The sequence shown here is derived from an EMBL/GenBank/DDBJ whole genome shotgun (WGS) entry which is preliminary data.</text>
</comment>
<dbReference type="EMBL" id="QGMG01000624">
    <property type="protein sequence ID" value="TVY52362.1"/>
    <property type="molecule type" value="Genomic_DNA"/>
</dbReference>
<comment type="cofactor">
    <cofactor evidence="1">
        <name>Cu(2+)</name>
        <dbReference type="ChEBI" id="CHEBI:29036"/>
    </cofactor>
</comment>
<comment type="catalytic activity">
    <reaction evidence="6">
        <text>[(1-&gt;4)-beta-D-glucosyl]n+m + reduced acceptor + O2 = 4-dehydro-beta-D-glucosyl-[(1-&gt;4)-beta-D-glucosyl]n-1 + [(1-&gt;4)-beta-D-glucosyl]m + acceptor + H2O.</text>
        <dbReference type="EC" id="1.14.99.56"/>
    </reaction>
</comment>
<feature type="signal peptide" evidence="7">
    <location>
        <begin position="1"/>
        <end position="20"/>
    </location>
</feature>
<evidence type="ECO:0000256" key="6">
    <source>
        <dbReference type="RuleBase" id="RU368122"/>
    </source>
</evidence>
<dbReference type="EC" id="1.14.99.56" evidence="6"/>
<reference evidence="9 10" key="1">
    <citation type="submission" date="2018-05" db="EMBL/GenBank/DDBJ databases">
        <title>Whole genome sequencing for identification of molecular markers to develop diagnostic detection tools for the regulated plant pathogen Lachnellula willkommii.</title>
        <authorList>
            <person name="Giroux E."/>
            <person name="Bilodeau G."/>
        </authorList>
    </citation>
    <scope>NUCLEOTIDE SEQUENCE [LARGE SCALE GENOMIC DNA]</scope>
    <source>
        <strain evidence="9 10">CBS 625.97</strain>
    </source>
</reference>
<dbReference type="PANTHER" id="PTHR33353:SF11">
    <property type="entry name" value="GLYCOSYLHYDROLASE FAMILY 61-7 PROTEIN"/>
    <property type="match status" value="1"/>
</dbReference>
<evidence type="ECO:0000256" key="1">
    <source>
        <dbReference type="ARBA" id="ARBA00001973"/>
    </source>
</evidence>
<feature type="domain" description="Auxiliary Activity family 9 catalytic" evidence="8">
    <location>
        <begin position="21"/>
        <end position="214"/>
    </location>
</feature>
<dbReference type="GO" id="GO:0005576">
    <property type="term" value="C:extracellular region"/>
    <property type="evidence" value="ECO:0007669"/>
    <property type="project" value="UniProtKB-SubCell"/>
</dbReference>
<keyword evidence="6" id="KW-0119">Carbohydrate metabolism</keyword>
<keyword evidence="6" id="KW-0136">Cellulose degradation</keyword>
<evidence type="ECO:0000256" key="7">
    <source>
        <dbReference type="SAM" id="SignalP"/>
    </source>
</evidence>
<evidence type="ECO:0000313" key="10">
    <source>
        <dbReference type="Proteomes" id="UP000481288"/>
    </source>
</evidence>
<evidence type="ECO:0000256" key="5">
    <source>
        <dbReference type="ARBA" id="ARBA00023180"/>
    </source>
</evidence>
<dbReference type="GO" id="GO:0030245">
    <property type="term" value="P:cellulose catabolic process"/>
    <property type="evidence" value="ECO:0007669"/>
    <property type="project" value="UniProtKB-UniRule"/>
</dbReference>
<proteinExistence type="predicted"/>
<comment type="subcellular location">
    <subcellularLocation>
        <location evidence="2 6">Secreted</location>
    </subcellularLocation>
</comment>
<evidence type="ECO:0000259" key="8">
    <source>
        <dbReference type="Pfam" id="PF03443"/>
    </source>
</evidence>
<evidence type="ECO:0000313" key="9">
    <source>
        <dbReference type="EMBL" id="TVY52362.1"/>
    </source>
</evidence>
<dbReference type="PANTHER" id="PTHR33353">
    <property type="entry name" value="PUTATIVE (AFU_ORTHOLOGUE AFUA_1G12560)-RELATED"/>
    <property type="match status" value="1"/>
</dbReference>
<evidence type="ECO:0000256" key="2">
    <source>
        <dbReference type="ARBA" id="ARBA00004613"/>
    </source>
</evidence>